<evidence type="ECO:0000256" key="5">
    <source>
        <dbReference type="ARBA" id="ARBA00022692"/>
    </source>
</evidence>
<dbReference type="Pfam" id="PF00153">
    <property type="entry name" value="Mito_carr"/>
    <property type="match status" value="3"/>
</dbReference>
<keyword evidence="14" id="KW-1185">Reference proteome</keyword>
<dbReference type="PANTHER" id="PTHR45758">
    <property type="entry name" value="MITOFERRIN-1-RELATED"/>
    <property type="match status" value="1"/>
</dbReference>
<evidence type="ECO:0000256" key="12">
    <source>
        <dbReference type="RuleBase" id="RU000488"/>
    </source>
</evidence>
<feature type="repeat" description="Solcar" evidence="11">
    <location>
        <begin position="207"/>
        <end position="300"/>
    </location>
</feature>
<evidence type="ECO:0000256" key="3">
    <source>
        <dbReference type="ARBA" id="ARBA00022448"/>
    </source>
</evidence>
<keyword evidence="9" id="KW-0496">Mitochondrion</keyword>
<dbReference type="OrthoDB" id="43906at2759"/>
<proteinExistence type="inferred from homology"/>
<evidence type="ECO:0000256" key="10">
    <source>
        <dbReference type="ARBA" id="ARBA00023136"/>
    </source>
</evidence>
<dbReference type="PRINTS" id="PR00926">
    <property type="entry name" value="MITOCARRIER"/>
</dbReference>
<dbReference type="InterPro" id="IPR002067">
    <property type="entry name" value="MCP"/>
</dbReference>
<feature type="repeat" description="Solcar" evidence="11">
    <location>
        <begin position="118"/>
        <end position="200"/>
    </location>
</feature>
<keyword evidence="5 11" id="KW-0812">Transmembrane</keyword>
<gene>
    <name evidence="13" type="primary">MRS4_1</name>
    <name evidence="13" type="ORF">GRS66_003225</name>
</gene>
<dbReference type="AlphaFoldDB" id="A0A6C1DVT0"/>
<keyword evidence="10 11" id="KW-0472">Membrane</keyword>
<keyword evidence="4" id="KW-0507">mRNA processing</keyword>
<dbReference type="InterPro" id="IPR018108">
    <property type="entry name" value="MCP_transmembrane"/>
</dbReference>
<evidence type="ECO:0000256" key="11">
    <source>
        <dbReference type="PROSITE-ProRule" id="PRU00282"/>
    </source>
</evidence>
<dbReference type="GO" id="GO:0006397">
    <property type="term" value="P:mRNA processing"/>
    <property type="evidence" value="ECO:0007669"/>
    <property type="project" value="UniProtKB-KW"/>
</dbReference>
<evidence type="ECO:0000313" key="13">
    <source>
        <dbReference type="EMBL" id="QID80871.1"/>
    </source>
</evidence>
<dbReference type="SUPFAM" id="SSF103506">
    <property type="entry name" value="Mitochondrial carrier"/>
    <property type="match status" value="1"/>
</dbReference>
<keyword evidence="7" id="KW-0999">Mitochondrion inner membrane</keyword>
<evidence type="ECO:0000256" key="4">
    <source>
        <dbReference type="ARBA" id="ARBA00022664"/>
    </source>
</evidence>
<organism evidence="13 14">
    <name type="scientific">Saccharomyces pastorianus</name>
    <name type="common">Lager yeast</name>
    <name type="synonym">Saccharomyces cerevisiae x Saccharomyces eubayanus</name>
    <dbReference type="NCBI Taxonomy" id="27292"/>
    <lineage>
        <taxon>Eukaryota</taxon>
        <taxon>Fungi</taxon>
        <taxon>Dikarya</taxon>
        <taxon>Ascomycota</taxon>
        <taxon>Saccharomycotina</taxon>
        <taxon>Saccharomycetes</taxon>
        <taxon>Saccharomycetales</taxon>
        <taxon>Saccharomycetaceae</taxon>
        <taxon>Saccharomyces</taxon>
    </lineage>
</organism>
<dbReference type="InterPro" id="IPR023395">
    <property type="entry name" value="MCP_dom_sf"/>
</dbReference>
<dbReference type="PANTHER" id="PTHR45758:SF4">
    <property type="entry name" value="MITOFERRIN-1"/>
    <property type="match status" value="1"/>
</dbReference>
<dbReference type="Proteomes" id="UP000501346">
    <property type="component" value="Chromosome ScXI"/>
</dbReference>
<keyword evidence="3 12" id="KW-0813">Transport</keyword>
<evidence type="ECO:0000256" key="7">
    <source>
        <dbReference type="ARBA" id="ARBA00022792"/>
    </source>
</evidence>
<evidence type="ECO:0000313" key="14">
    <source>
        <dbReference type="Proteomes" id="UP000501346"/>
    </source>
</evidence>
<dbReference type="GO" id="GO:0048250">
    <property type="term" value="P:iron import into the mitochondrion"/>
    <property type="evidence" value="ECO:0007669"/>
    <property type="project" value="TreeGrafter"/>
</dbReference>
<evidence type="ECO:0000256" key="8">
    <source>
        <dbReference type="ARBA" id="ARBA00022989"/>
    </source>
</evidence>
<dbReference type="EMBL" id="CP048992">
    <property type="protein sequence ID" value="QID80871.1"/>
    <property type="molecule type" value="Genomic_DNA"/>
</dbReference>
<keyword evidence="6" id="KW-0677">Repeat</keyword>
<reference evidence="13 14" key="1">
    <citation type="journal article" date="2019" name="BMC Genomics">
        <title>Chromosome level assembly and comparative genome analysis confirm lager-brewing yeasts originated from a single hybridization.</title>
        <authorList>
            <person name="Salazar A.N."/>
            <person name="Gorter de Vries A.R."/>
            <person name="van den Broek M."/>
            <person name="Brouwers N."/>
            <person name="de la Torre Cortes P."/>
            <person name="Kuijpers N.G.A."/>
            <person name="Daran J.G."/>
            <person name="Abeel T."/>
        </authorList>
    </citation>
    <scope>NUCLEOTIDE SEQUENCE [LARGE SCALE GENOMIC DNA]</scope>
    <source>
        <strain evidence="13 14">CBS 1483</strain>
    </source>
</reference>
<evidence type="ECO:0000256" key="1">
    <source>
        <dbReference type="ARBA" id="ARBA00004448"/>
    </source>
</evidence>
<evidence type="ECO:0000256" key="6">
    <source>
        <dbReference type="ARBA" id="ARBA00022737"/>
    </source>
</evidence>
<sequence length="304" mass="33307">MNTSELSIAEEIDYEALPSHAPLHSQLLAGAFAGIMEHSLMFPIDALKTRVQAAGLNKAASTGMISQISKISTMEGSMALWKGVQSVILGAGPAHAVYFGTYEFCKARLISPEDMQTHQPMKTALSGTIATIAADALMNPFDTVKQRLQLDTNLRVWNVTKQIYQNEGFAAFYYSYPTTLAMNIPFAAFNFMIYESASKFFNPQNSYNPLIHCLCGGISGATCAALTTPLDCIKTVLQVRGSETVSIEIMKDANTFGRASRAILEVHGWKGFWRGLKPRIVANIPATAISWTAYECAKHFLMKN</sequence>
<feature type="repeat" description="Solcar" evidence="11">
    <location>
        <begin position="21"/>
        <end position="108"/>
    </location>
</feature>
<accession>A0A6C1DVT0</accession>
<evidence type="ECO:0000256" key="9">
    <source>
        <dbReference type="ARBA" id="ARBA00023128"/>
    </source>
</evidence>
<evidence type="ECO:0000256" key="2">
    <source>
        <dbReference type="ARBA" id="ARBA00006375"/>
    </source>
</evidence>
<keyword evidence="8" id="KW-1133">Transmembrane helix</keyword>
<dbReference type="GO" id="GO:0005743">
    <property type="term" value="C:mitochondrial inner membrane"/>
    <property type="evidence" value="ECO:0007669"/>
    <property type="project" value="UniProtKB-SubCell"/>
</dbReference>
<comment type="similarity">
    <text evidence="2 12">Belongs to the mitochondrial carrier (TC 2.A.29) family.</text>
</comment>
<dbReference type="FunFam" id="1.50.40.10:FF:000054">
    <property type="entry name" value="Mitochondrial carrier"/>
    <property type="match status" value="1"/>
</dbReference>
<dbReference type="GO" id="GO:0015093">
    <property type="term" value="F:ferrous iron transmembrane transporter activity"/>
    <property type="evidence" value="ECO:0007669"/>
    <property type="project" value="UniProtKB-ARBA"/>
</dbReference>
<comment type="subcellular location">
    <subcellularLocation>
        <location evidence="1">Mitochondrion inner membrane</location>
        <topology evidence="1">Multi-pass membrane protein</topology>
    </subcellularLocation>
</comment>
<dbReference type="FunFam" id="1.50.40.10:FF:000104">
    <property type="entry name" value="Iron transporter"/>
    <property type="match status" value="1"/>
</dbReference>
<dbReference type="PROSITE" id="PS50920">
    <property type="entry name" value="SOLCAR"/>
    <property type="match status" value="3"/>
</dbReference>
<protein>
    <submittedName>
        <fullName evidence="13">Fe(2+) transporter</fullName>
    </submittedName>
</protein>
<dbReference type="Gene3D" id="1.50.40.10">
    <property type="entry name" value="Mitochondrial carrier domain"/>
    <property type="match status" value="2"/>
</dbReference>
<dbReference type="SMR" id="A0A6C1DVT0"/>
<name>A0A6C1DVT0_SACPS</name>